<dbReference type="GeneID" id="20804565"/>
<evidence type="ECO:0000313" key="1">
    <source>
        <dbReference type="EMBL" id="ETV86100.1"/>
    </source>
</evidence>
<name>W4H283_APHAT</name>
<dbReference type="RefSeq" id="XP_009824572.1">
    <property type="nucleotide sequence ID" value="XM_009826270.1"/>
</dbReference>
<dbReference type="AlphaFoldDB" id="W4H283"/>
<dbReference type="EMBL" id="KI913117">
    <property type="protein sequence ID" value="ETV86100.1"/>
    <property type="molecule type" value="Genomic_DNA"/>
</dbReference>
<gene>
    <name evidence="1" type="ORF">H257_02569</name>
</gene>
<proteinExistence type="predicted"/>
<sequence>MVDMGFVLSMLDPGVFIPSPTRSSKASFVIVVGMAWDNWLELRPRFGFNGRLSRSSSSLESRSTSCELACDDRRSRMRFLVGCVDGTVWDKRSGDTSLSVRHAAHVFRLYVFSNVHT</sequence>
<protein>
    <submittedName>
        <fullName evidence="1">Uncharacterized protein</fullName>
    </submittedName>
</protein>
<accession>W4H283</accession>
<dbReference type="VEuPathDB" id="FungiDB:H257_02569"/>
<reference evidence="1" key="1">
    <citation type="submission" date="2013-12" db="EMBL/GenBank/DDBJ databases">
        <title>The Genome Sequence of Aphanomyces astaci APO3.</title>
        <authorList>
            <consortium name="The Broad Institute Genomics Platform"/>
            <person name="Russ C."/>
            <person name="Tyler B."/>
            <person name="van West P."/>
            <person name="Dieguez-Uribeondo J."/>
            <person name="Young S.K."/>
            <person name="Zeng Q."/>
            <person name="Gargeya S."/>
            <person name="Fitzgerald M."/>
            <person name="Abouelleil A."/>
            <person name="Alvarado L."/>
            <person name="Chapman S.B."/>
            <person name="Gainer-Dewar J."/>
            <person name="Goldberg J."/>
            <person name="Griggs A."/>
            <person name="Gujja S."/>
            <person name="Hansen M."/>
            <person name="Howarth C."/>
            <person name="Imamovic A."/>
            <person name="Ireland A."/>
            <person name="Larimer J."/>
            <person name="McCowan C."/>
            <person name="Murphy C."/>
            <person name="Pearson M."/>
            <person name="Poon T.W."/>
            <person name="Priest M."/>
            <person name="Roberts A."/>
            <person name="Saif S."/>
            <person name="Shea T."/>
            <person name="Sykes S."/>
            <person name="Wortman J."/>
            <person name="Nusbaum C."/>
            <person name="Birren B."/>
        </authorList>
    </citation>
    <scope>NUCLEOTIDE SEQUENCE [LARGE SCALE GENOMIC DNA]</scope>
    <source>
        <strain evidence="1">APO3</strain>
    </source>
</reference>
<organism evidence="1">
    <name type="scientific">Aphanomyces astaci</name>
    <name type="common">Crayfish plague agent</name>
    <dbReference type="NCBI Taxonomy" id="112090"/>
    <lineage>
        <taxon>Eukaryota</taxon>
        <taxon>Sar</taxon>
        <taxon>Stramenopiles</taxon>
        <taxon>Oomycota</taxon>
        <taxon>Saprolegniomycetes</taxon>
        <taxon>Saprolegniales</taxon>
        <taxon>Verrucalvaceae</taxon>
        <taxon>Aphanomyces</taxon>
    </lineage>
</organism>